<dbReference type="PANTHER" id="PTHR34502">
    <property type="entry name" value="DUF6594 DOMAIN-CONTAINING PROTEIN-RELATED"/>
    <property type="match status" value="1"/>
</dbReference>
<dbReference type="GeneID" id="80871053"/>
<protein>
    <recommendedName>
        <fullName evidence="2">DUF6594 domain-containing protein</fullName>
    </recommendedName>
</protein>
<evidence type="ECO:0000259" key="2">
    <source>
        <dbReference type="Pfam" id="PF20237"/>
    </source>
</evidence>
<keyword evidence="1" id="KW-0472">Membrane</keyword>
<feature type="transmembrane region" description="Helical" evidence="1">
    <location>
        <begin position="229"/>
        <end position="247"/>
    </location>
</feature>
<name>A0A9W9E414_9HYPO</name>
<comment type="caution">
    <text evidence="3">The sequence shown here is derived from an EMBL/GenBank/DDBJ whole genome shotgun (WGS) entry which is preliminary data.</text>
</comment>
<keyword evidence="1" id="KW-1133">Transmembrane helix</keyword>
<dbReference type="AlphaFoldDB" id="A0A9W9E414"/>
<accession>A0A9W9E414</accession>
<keyword evidence="1" id="KW-0812">Transmembrane</keyword>
<keyword evidence="4" id="KW-1185">Reference proteome</keyword>
<dbReference type="Proteomes" id="UP001140511">
    <property type="component" value="Unassembled WGS sequence"/>
</dbReference>
<evidence type="ECO:0000256" key="1">
    <source>
        <dbReference type="SAM" id="Phobius"/>
    </source>
</evidence>
<reference evidence="3" key="1">
    <citation type="submission" date="2022-09" db="EMBL/GenBank/DDBJ databases">
        <title>Chromosome-level assembly of Trichoderma breve T069, a fungus used in development of biopesticide product.</title>
        <authorList>
            <person name="Lin R."/>
            <person name="Liu T."/>
        </authorList>
    </citation>
    <scope>NUCLEOTIDE SEQUENCE</scope>
    <source>
        <strain evidence="3">T069</strain>
    </source>
</reference>
<dbReference type="InterPro" id="IPR046529">
    <property type="entry name" value="DUF6594"/>
</dbReference>
<feature type="domain" description="DUF6594" evidence="2">
    <location>
        <begin position="21"/>
        <end position="266"/>
    </location>
</feature>
<proteinExistence type="predicted"/>
<feature type="transmembrane region" description="Helical" evidence="1">
    <location>
        <begin position="202"/>
        <end position="223"/>
    </location>
</feature>
<dbReference type="Pfam" id="PF20237">
    <property type="entry name" value="DUF6594"/>
    <property type="match status" value="1"/>
</dbReference>
<feature type="transmembrane region" description="Helical" evidence="1">
    <location>
        <begin position="254"/>
        <end position="273"/>
    </location>
</feature>
<gene>
    <name evidence="3" type="ORF">T069G_09155</name>
</gene>
<sequence>MESSKRDPELGEQIEDFPPGYPQFSALVASHDSFHICRRFSTLRTRLLLLKQDRLTLLERQLEKIDRNEKAMLSLGSCRVDKNEDRREVLTEIDNALADYDAFLERHQRALTLSTAPSRPVSNLCNWVESKGSIARAETAYLEHQEDIFSLAAPEDDITSWLETLAEYIALYCNKWFAKAENSQESDIYIFPPSLIQRAVRVFLVPLVTVLLLTPVIICNFIDDLTARLVIVVFTTTGFIAALSCLIKIRAIDLIIAGATYTTVLVVFISGTGGGSNYY</sequence>
<evidence type="ECO:0000313" key="4">
    <source>
        <dbReference type="Proteomes" id="UP001140511"/>
    </source>
</evidence>
<dbReference type="EMBL" id="JAOPEN010000006">
    <property type="protein sequence ID" value="KAJ4855787.1"/>
    <property type="molecule type" value="Genomic_DNA"/>
</dbReference>
<evidence type="ECO:0000313" key="3">
    <source>
        <dbReference type="EMBL" id="KAJ4855787.1"/>
    </source>
</evidence>
<dbReference type="PANTHER" id="PTHR34502:SF5">
    <property type="entry name" value="DUF6594 DOMAIN-CONTAINING PROTEIN"/>
    <property type="match status" value="1"/>
</dbReference>
<organism evidence="3 4">
    <name type="scientific">Trichoderma breve</name>
    <dbReference type="NCBI Taxonomy" id="2034170"/>
    <lineage>
        <taxon>Eukaryota</taxon>
        <taxon>Fungi</taxon>
        <taxon>Dikarya</taxon>
        <taxon>Ascomycota</taxon>
        <taxon>Pezizomycotina</taxon>
        <taxon>Sordariomycetes</taxon>
        <taxon>Hypocreomycetidae</taxon>
        <taxon>Hypocreales</taxon>
        <taxon>Hypocreaceae</taxon>
        <taxon>Trichoderma</taxon>
    </lineage>
</organism>
<dbReference type="RefSeq" id="XP_056024843.1">
    <property type="nucleotide sequence ID" value="XM_056176365.1"/>
</dbReference>